<reference evidence="1 2" key="1">
    <citation type="journal article" date="2019" name="Int. J. Syst. Evol. Microbiol.">
        <title>The Global Catalogue of Microorganisms (GCM) 10K type strain sequencing project: providing services to taxonomists for standard genome sequencing and annotation.</title>
        <authorList>
            <consortium name="The Broad Institute Genomics Platform"/>
            <consortium name="The Broad Institute Genome Sequencing Center for Infectious Disease"/>
            <person name="Wu L."/>
            <person name="Ma J."/>
        </authorList>
    </citation>
    <scope>NUCLEOTIDE SEQUENCE [LARGE SCALE GENOMIC DNA]</scope>
    <source>
        <strain evidence="1 2">JCM 13002</strain>
    </source>
</reference>
<keyword evidence="1" id="KW-0378">Hydrolase</keyword>
<evidence type="ECO:0000313" key="2">
    <source>
        <dbReference type="Proteomes" id="UP001499987"/>
    </source>
</evidence>
<dbReference type="RefSeq" id="WP_344623849.1">
    <property type="nucleotide sequence ID" value="NZ_BAAALD010000021.1"/>
</dbReference>
<gene>
    <name evidence="1" type="ORF">GCM10009663_27330</name>
</gene>
<dbReference type="EMBL" id="BAAALD010000021">
    <property type="protein sequence ID" value="GAA1082875.1"/>
    <property type="molecule type" value="Genomic_DNA"/>
</dbReference>
<dbReference type="GO" id="GO:0004519">
    <property type="term" value="F:endonuclease activity"/>
    <property type="evidence" value="ECO:0007669"/>
    <property type="project" value="UniProtKB-KW"/>
</dbReference>
<keyword evidence="1" id="KW-0255">Endonuclease</keyword>
<dbReference type="Pfam" id="PF09015">
    <property type="entry name" value="NgoMIV_restric"/>
    <property type="match status" value="2"/>
</dbReference>
<sequence>MAAPDWLGELLAWKKADNKKVVAACGGPWAPNISDVDNMTSMRIAKSVLDALGVTRKVSANSADAKEESRGAALENAVTAELAHKLPSLDPARPWAVKRGEDVRTFEQYQHLAELRELLSEVPSLRVTLGTDYQIAPDITVALDVPGRPLHAVVSCKWTLRSDRAQNVRHEFNLLVRSRRGRTPHLVAVTAEPLPSRLASLTRGTGEIDAVYHLAFEETREAVETYGATRSKKSEPSQLELWQEMTEQNRLKDYNDLVYDLIRI</sequence>
<dbReference type="InterPro" id="IPR011335">
    <property type="entry name" value="Restrct_endonuc-II-like"/>
</dbReference>
<dbReference type="SUPFAM" id="SSF52980">
    <property type="entry name" value="Restriction endonuclease-like"/>
    <property type="match status" value="1"/>
</dbReference>
<keyword evidence="2" id="KW-1185">Reference proteome</keyword>
<dbReference type="InterPro" id="IPR037083">
    <property type="entry name" value="NgoMIV_sf"/>
</dbReference>
<proteinExistence type="predicted"/>
<name>A0ABN1TGS6_9ACTN</name>
<accession>A0ABN1TGS6</accession>
<keyword evidence="1" id="KW-0540">Nuclease</keyword>
<protein>
    <submittedName>
        <fullName evidence="1">NgoMIV family type II restriction endonuclease</fullName>
    </submittedName>
</protein>
<organism evidence="1 2">
    <name type="scientific">Kitasatospora arboriphila</name>
    <dbReference type="NCBI Taxonomy" id="258052"/>
    <lineage>
        <taxon>Bacteria</taxon>
        <taxon>Bacillati</taxon>
        <taxon>Actinomycetota</taxon>
        <taxon>Actinomycetes</taxon>
        <taxon>Kitasatosporales</taxon>
        <taxon>Streptomycetaceae</taxon>
        <taxon>Kitasatospora</taxon>
    </lineage>
</organism>
<dbReference type="Proteomes" id="UP001499987">
    <property type="component" value="Unassembled WGS sequence"/>
</dbReference>
<comment type="caution">
    <text evidence="1">The sequence shown here is derived from an EMBL/GenBank/DDBJ whole genome shotgun (WGS) entry which is preliminary data.</text>
</comment>
<evidence type="ECO:0000313" key="1">
    <source>
        <dbReference type="EMBL" id="GAA1082875.1"/>
    </source>
</evidence>
<dbReference type="InterPro" id="IPR015105">
    <property type="entry name" value="NgoMIV"/>
</dbReference>
<dbReference type="Gene3D" id="3.40.50.10010">
    <property type="entry name" value="Type-2 restriction enzyme NgoMIV"/>
    <property type="match status" value="2"/>
</dbReference>
<dbReference type="CDD" id="cd22340">
    <property type="entry name" value="NgoMIV-like"/>
    <property type="match status" value="1"/>
</dbReference>